<dbReference type="Gene3D" id="3.40.50.300">
    <property type="entry name" value="P-loop containing nucleotide triphosphate hydrolases"/>
    <property type="match status" value="1"/>
</dbReference>
<dbReference type="InterPro" id="IPR027417">
    <property type="entry name" value="P-loop_NTPase"/>
</dbReference>
<proteinExistence type="predicted"/>
<reference evidence="2 3" key="1">
    <citation type="submission" date="2019-09" db="EMBL/GenBank/DDBJ databases">
        <title>Complete genome sequence of Sporolactobacillus terrae 70-3.</title>
        <authorList>
            <person name="Tanaka N."/>
            <person name="Shiwa Y."/>
            <person name="Fujita N."/>
            <person name="Tanasupawat S."/>
        </authorList>
    </citation>
    <scope>NUCLEOTIDE SEQUENCE [LARGE SCALE GENOMIC DNA]</scope>
    <source>
        <strain evidence="2 3">70-3</strain>
    </source>
</reference>
<evidence type="ECO:0000259" key="1">
    <source>
        <dbReference type="Pfam" id="PF13401"/>
    </source>
</evidence>
<protein>
    <recommendedName>
        <fullName evidence="1">ORC1/DEAH AAA+ ATPase domain-containing protein</fullName>
    </recommendedName>
</protein>
<dbReference type="GO" id="GO:0016887">
    <property type="term" value="F:ATP hydrolysis activity"/>
    <property type="evidence" value="ECO:0007669"/>
    <property type="project" value="InterPro"/>
</dbReference>
<dbReference type="Proteomes" id="UP000326951">
    <property type="component" value="Chromosome"/>
</dbReference>
<accession>A0A5K7WSC9</accession>
<dbReference type="Pfam" id="PF13401">
    <property type="entry name" value="AAA_22"/>
    <property type="match status" value="1"/>
</dbReference>
<evidence type="ECO:0000313" key="2">
    <source>
        <dbReference type="EMBL" id="BBN97581.1"/>
    </source>
</evidence>
<dbReference type="InterPro" id="IPR049945">
    <property type="entry name" value="AAA_22"/>
</dbReference>
<dbReference type="SUPFAM" id="SSF52540">
    <property type="entry name" value="P-loop containing nucleoside triphosphate hydrolases"/>
    <property type="match status" value="1"/>
</dbReference>
<dbReference type="AlphaFoldDB" id="A0A5K7WSC9"/>
<name>A0A5K7WSC9_9BACL</name>
<dbReference type="EMBL" id="AP021853">
    <property type="protein sequence ID" value="BBN97581.1"/>
    <property type="molecule type" value="Genomic_DNA"/>
</dbReference>
<organism evidence="2 3">
    <name type="scientific">Sporolactobacillus terrae</name>
    <dbReference type="NCBI Taxonomy" id="269673"/>
    <lineage>
        <taxon>Bacteria</taxon>
        <taxon>Bacillati</taxon>
        <taxon>Bacillota</taxon>
        <taxon>Bacilli</taxon>
        <taxon>Bacillales</taxon>
        <taxon>Sporolactobacillaceae</taxon>
        <taxon>Sporolactobacillus</taxon>
    </lineage>
</organism>
<gene>
    <name evidence="2" type="ORF">St703_02860</name>
</gene>
<evidence type="ECO:0000313" key="3">
    <source>
        <dbReference type="Proteomes" id="UP000326951"/>
    </source>
</evidence>
<feature type="domain" description="ORC1/DEAH AAA+ ATPase" evidence="1">
    <location>
        <begin position="128"/>
        <end position="276"/>
    </location>
</feature>
<sequence>MNDAQNALSQAQVAVYHSQQLIDFEGNPLIEALPPILSQEESFEKLCYHPPYDVKEKELSPQLRYHALLRLTRFFQPVTQHLDLEQRFSRLLRYGYVGRNPRIPENIPRLNTAHYAMYGQLLAPHDIRSTASSFTLMGFSGIGKTTAIERVLSLYPQIIIHKYPLNITQIVWLKLNCPHDGSLKSLCMDFFLKIDRLLGTNYYDRFGGRRNSISSMVTRMGQIARLHYIGALIIDEIQHLLTAKSSGSEKMMNFFVTLVNEIGVPVMMIGTMRAKSVLQQDFRQARRGSGQGDMVWQQMKKDDDWDVLISEMWNYQWTKNRVELTDDLNDTLYEQSQGIIDIAVKLFVLSQGRAIETGEEQITPGMIRKVAKDDLKLVQPMLEALRSGLLSEIERYEDIMPMDVADYL</sequence>